<keyword evidence="3" id="KW-0812">Transmembrane</keyword>
<gene>
    <name evidence="5" type="primary">lepB</name>
    <name evidence="5" type="ORF">IAB60_08415</name>
</gene>
<dbReference type="AlphaFoldDB" id="A0A9D1KGB6"/>
<organism evidence="5 6">
    <name type="scientific">Candidatus Caccovicinus merdipullorum</name>
    <dbReference type="NCBI Taxonomy" id="2840724"/>
    <lineage>
        <taxon>Bacteria</taxon>
        <taxon>Bacillati</taxon>
        <taxon>Bacillota</taxon>
        <taxon>Clostridia</taxon>
        <taxon>Eubacteriales</taxon>
        <taxon>Candidatus Caccovicinus</taxon>
    </lineage>
</organism>
<dbReference type="InterPro" id="IPR019533">
    <property type="entry name" value="Peptidase_S26"/>
</dbReference>
<accession>A0A9D1KGB6</accession>
<dbReference type="InterPro" id="IPR036286">
    <property type="entry name" value="LexA/Signal_pep-like_sf"/>
</dbReference>
<dbReference type="EMBL" id="DVKS01000146">
    <property type="protein sequence ID" value="HIT42101.1"/>
    <property type="molecule type" value="Genomic_DNA"/>
</dbReference>
<evidence type="ECO:0000259" key="4">
    <source>
        <dbReference type="Pfam" id="PF10502"/>
    </source>
</evidence>
<name>A0A9D1KGB6_9FIRM</name>
<dbReference type="GO" id="GO:0006465">
    <property type="term" value="P:signal peptide processing"/>
    <property type="evidence" value="ECO:0007669"/>
    <property type="project" value="InterPro"/>
</dbReference>
<dbReference type="Proteomes" id="UP000886860">
    <property type="component" value="Unassembled WGS sequence"/>
</dbReference>
<evidence type="ECO:0000256" key="3">
    <source>
        <dbReference type="RuleBase" id="RU362042"/>
    </source>
</evidence>
<dbReference type="NCBIfam" id="TIGR02227">
    <property type="entry name" value="sigpep_I_bact"/>
    <property type="match status" value="1"/>
</dbReference>
<keyword evidence="3" id="KW-1133">Transmembrane helix</keyword>
<feature type="transmembrane region" description="Helical" evidence="3">
    <location>
        <begin position="39"/>
        <end position="59"/>
    </location>
</feature>
<feature type="domain" description="Peptidase S26" evidence="4">
    <location>
        <begin position="35"/>
        <end position="182"/>
    </location>
</feature>
<dbReference type="CDD" id="cd06530">
    <property type="entry name" value="S26_SPase_I"/>
    <property type="match status" value="1"/>
</dbReference>
<comment type="similarity">
    <text evidence="2 3">Belongs to the peptidase S26 family.</text>
</comment>
<dbReference type="GO" id="GO:0004252">
    <property type="term" value="F:serine-type endopeptidase activity"/>
    <property type="evidence" value="ECO:0007669"/>
    <property type="project" value="InterPro"/>
</dbReference>
<reference evidence="5" key="2">
    <citation type="journal article" date="2021" name="PeerJ">
        <title>Extensive microbial diversity within the chicken gut microbiome revealed by metagenomics and culture.</title>
        <authorList>
            <person name="Gilroy R."/>
            <person name="Ravi A."/>
            <person name="Getino M."/>
            <person name="Pursley I."/>
            <person name="Horton D.L."/>
            <person name="Alikhan N.F."/>
            <person name="Baker D."/>
            <person name="Gharbi K."/>
            <person name="Hall N."/>
            <person name="Watson M."/>
            <person name="Adriaenssens E.M."/>
            <person name="Foster-Nyarko E."/>
            <person name="Jarju S."/>
            <person name="Secka A."/>
            <person name="Antonio M."/>
            <person name="Oren A."/>
            <person name="Chaudhuri R.R."/>
            <person name="La Ragione R."/>
            <person name="Hildebrand F."/>
            <person name="Pallen M.J."/>
        </authorList>
    </citation>
    <scope>NUCLEOTIDE SEQUENCE</scope>
    <source>
        <strain evidence="5">CHK123-3438</strain>
    </source>
</reference>
<dbReference type="PANTHER" id="PTHR43390">
    <property type="entry name" value="SIGNAL PEPTIDASE I"/>
    <property type="match status" value="1"/>
</dbReference>
<dbReference type="EC" id="3.4.21.89" evidence="3"/>
<evidence type="ECO:0000313" key="5">
    <source>
        <dbReference type="EMBL" id="HIT42101.1"/>
    </source>
</evidence>
<dbReference type="GO" id="GO:0005886">
    <property type="term" value="C:plasma membrane"/>
    <property type="evidence" value="ECO:0007669"/>
    <property type="project" value="UniProtKB-SubCell"/>
</dbReference>
<dbReference type="SUPFAM" id="SSF51306">
    <property type="entry name" value="LexA/Signal peptidase"/>
    <property type="match status" value="1"/>
</dbReference>
<dbReference type="InterPro" id="IPR000223">
    <property type="entry name" value="Pept_S26A_signal_pept_1"/>
</dbReference>
<comment type="catalytic activity">
    <reaction evidence="3">
        <text>Cleavage of hydrophobic, N-terminal signal or leader sequences from secreted and periplasmic proteins.</text>
        <dbReference type="EC" id="3.4.21.89"/>
    </reaction>
</comment>
<evidence type="ECO:0000256" key="1">
    <source>
        <dbReference type="ARBA" id="ARBA00004401"/>
    </source>
</evidence>
<reference evidence="5" key="1">
    <citation type="submission" date="2020-10" db="EMBL/GenBank/DDBJ databases">
        <authorList>
            <person name="Gilroy R."/>
        </authorList>
    </citation>
    <scope>NUCLEOTIDE SEQUENCE</scope>
    <source>
        <strain evidence="5">CHK123-3438</strain>
    </source>
</reference>
<keyword evidence="3 5" id="KW-0378">Hydrolase</keyword>
<comment type="subcellular location">
    <subcellularLocation>
        <location evidence="1">Cell membrane</location>
        <topology evidence="1">Single-pass type II membrane protein</topology>
    </subcellularLocation>
    <subcellularLocation>
        <location evidence="3">Membrane</location>
        <topology evidence="3">Single-pass type II membrane protein</topology>
    </subcellularLocation>
</comment>
<dbReference type="Pfam" id="PF10502">
    <property type="entry name" value="Peptidase_S26"/>
    <property type="match status" value="1"/>
</dbReference>
<evidence type="ECO:0000313" key="6">
    <source>
        <dbReference type="Proteomes" id="UP000886860"/>
    </source>
</evidence>
<protein>
    <recommendedName>
        <fullName evidence="3">Signal peptidase I</fullName>
        <ecNumber evidence="3">3.4.21.89</ecNumber>
    </recommendedName>
</protein>
<proteinExistence type="inferred from homology"/>
<sequence length="189" mass="21808">MSKKKEKKVSETPTPEQIILSRLRHLASWEDIKSFLSKLIMMAVLLWVLFGVLFGITPMQNNDMSPRISAGDLILYYRLNQKFRTNDVIVFEKNGKEYVGRIVADGGDSVEITEDAYLRVNGSTVVESDIYYSTPRYGEEVEYPVELEETQYFILCDYREGARDSRYFGPVKQSEIKGKVITILRRSNL</sequence>
<keyword evidence="3" id="KW-0645">Protease</keyword>
<comment type="caution">
    <text evidence="5">The sequence shown here is derived from an EMBL/GenBank/DDBJ whole genome shotgun (WGS) entry which is preliminary data.</text>
</comment>
<dbReference type="PANTHER" id="PTHR43390:SF1">
    <property type="entry name" value="CHLOROPLAST PROCESSING PEPTIDASE"/>
    <property type="match status" value="1"/>
</dbReference>
<keyword evidence="3" id="KW-0472">Membrane</keyword>
<dbReference type="GO" id="GO:0009003">
    <property type="term" value="F:signal peptidase activity"/>
    <property type="evidence" value="ECO:0007669"/>
    <property type="project" value="UniProtKB-EC"/>
</dbReference>
<evidence type="ECO:0000256" key="2">
    <source>
        <dbReference type="ARBA" id="ARBA00009370"/>
    </source>
</evidence>
<dbReference type="Gene3D" id="2.10.109.10">
    <property type="entry name" value="Umud Fragment, subunit A"/>
    <property type="match status" value="1"/>
</dbReference>